<evidence type="ECO:0000313" key="10">
    <source>
        <dbReference type="Proteomes" id="UP001594351"/>
    </source>
</evidence>
<reference evidence="9 10" key="1">
    <citation type="submission" date="2024-09" db="EMBL/GenBank/DDBJ databases">
        <title>Laminarin stimulates single cell rates of sulfate reduction while oxygen inhibits transcriptomic activity in coastal marine sediment.</title>
        <authorList>
            <person name="Lindsay M."/>
            <person name="Orcutt B."/>
            <person name="Emerson D."/>
            <person name="Stepanauskas R."/>
            <person name="D'Angelo T."/>
        </authorList>
    </citation>
    <scope>NUCLEOTIDE SEQUENCE [LARGE SCALE GENOMIC DNA]</scope>
    <source>
        <strain evidence="9">SAG AM-311-K15</strain>
    </source>
</reference>
<dbReference type="InterPro" id="IPR017896">
    <property type="entry name" value="4Fe4S_Fe-S-bd"/>
</dbReference>
<evidence type="ECO:0000256" key="7">
    <source>
        <dbReference type="SAM" id="Phobius"/>
    </source>
</evidence>
<keyword evidence="7" id="KW-1133">Transmembrane helix</keyword>
<dbReference type="PROSITE" id="PS00198">
    <property type="entry name" value="4FE4S_FER_1"/>
    <property type="match status" value="3"/>
</dbReference>
<accession>A0ABV6Z2V2</accession>
<evidence type="ECO:0000256" key="6">
    <source>
        <dbReference type="ARBA" id="ARBA00023014"/>
    </source>
</evidence>
<dbReference type="PANTHER" id="PTHR30176">
    <property type="entry name" value="FERREDOXIN-TYPE PROTEIN NAPH"/>
    <property type="match status" value="1"/>
</dbReference>
<evidence type="ECO:0000256" key="1">
    <source>
        <dbReference type="ARBA" id="ARBA00022448"/>
    </source>
</evidence>
<dbReference type="Gene3D" id="3.30.70.3270">
    <property type="match status" value="1"/>
</dbReference>
<feature type="transmembrane region" description="Helical" evidence="7">
    <location>
        <begin position="160"/>
        <end position="180"/>
    </location>
</feature>
<dbReference type="Proteomes" id="UP001594351">
    <property type="component" value="Unassembled WGS sequence"/>
</dbReference>
<keyword evidence="10" id="KW-1185">Reference proteome</keyword>
<dbReference type="InterPro" id="IPR051684">
    <property type="entry name" value="Electron_Trans/Redox"/>
</dbReference>
<dbReference type="PROSITE" id="PS51379">
    <property type="entry name" value="4FE4S_FER_2"/>
    <property type="match status" value="4"/>
</dbReference>
<feature type="domain" description="4Fe-4S ferredoxin-type" evidence="8">
    <location>
        <begin position="280"/>
        <end position="309"/>
    </location>
</feature>
<feature type="transmembrane region" description="Helical" evidence="7">
    <location>
        <begin position="209"/>
        <end position="226"/>
    </location>
</feature>
<dbReference type="PANTHER" id="PTHR30176:SF3">
    <property type="entry name" value="FERREDOXIN-TYPE PROTEIN NAPH"/>
    <property type="match status" value="1"/>
</dbReference>
<feature type="transmembrane region" description="Helical" evidence="7">
    <location>
        <begin position="12"/>
        <end position="32"/>
    </location>
</feature>
<feature type="domain" description="4Fe-4S ferredoxin-type" evidence="8">
    <location>
        <begin position="488"/>
        <end position="520"/>
    </location>
</feature>
<keyword evidence="6" id="KW-0411">Iron-sulfur</keyword>
<evidence type="ECO:0000256" key="2">
    <source>
        <dbReference type="ARBA" id="ARBA00022485"/>
    </source>
</evidence>
<dbReference type="Pfam" id="PF12801">
    <property type="entry name" value="Fer4_5"/>
    <property type="match status" value="2"/>
</dbReference>
<gene>
    <name evidence="9" type="ORF">ACFL27_21255</name>
</gene>
<dbReference type="SUPFAM" id="SSF54862">
    <property type="entry name" value="4Fe-4S ferredoxins"/>
    <property type="match status" value="2"/>
</dbReference>
<keyword evidence="2" id="KW-0004">4Fe-4S</keyword>
<organism evidence="9 10">
    <name type="scientific">candidate division CSSED10-310 bacterium</name>
    <dbReference type="NCBI Taxonomy" id="2855610"/>
    <lineage>
        <taxon>Bacteria</taxon>
        <taxon>Bacteria division CSSED10-310</taxon>
    </lineage>
</organism>
<dbReference type="InterPro" id="IPR017900">
    <property type="entry name" value="4Fe4S_Fe_S_CS"/>
</dbReference>
<keyword evidence="4" id="KW-0249">Electron transport</keyword>
<keyword evidence="5" id="KW-0408">Iron</keyword>
<feature type="domain" description="4Fe-4S ferredoxin-type" evidence="8">
    <location>
        <begin position="359"/>
        <end position="389"/>
    </location>
</feature>
<dbReference type="Pfam" id="PF00037">
    <property type="entry name" value="Fer4"/>
    <property type="match status" value="1"/>
</dbReference>
<dbReference type="EMBL" id="JBHPBY010000358">
    <property type="protein sequence ID" value="MFC1852734.1"/>
    <property type="molecule type" value="Genomic_DNA"/>
</dbReference>
<keyword evidence="1" id="KW-0813">Transport</keyword>
<feature type="transmembrane region" description="Helical" evidence="7">
    <location>
        <begin position="130"/>
        <end position="148"/>
    </location>
</feature>
<feature type="domain" description="4Fe-4S ferredoxin-type" evidence="8">
    <location>
        <begin position="399"/>
        <end position="430"/>
    </location>
</feature>
<evidence type="ECO:0000256" key="3">
    <source>
        <dbReference type="ARBA" id="ARBA00022723"/>
    </source>
</evidence>
<keyword evidence="7" id="KW-0472">Membrane</keyword>
<dbReference type="Gene3D" id="3.30.70.20">
    <property type="match status" value="1"/>
</dbReference>
<evidence type="ECO:0000256" key="5">
    <source>
        <dbReference type="ARBA" id="ARBA00023004"/>
    </source>
</evidence>
<evidence type="ECO:0000313" key="9">
    <source>
        <dbReference type="EMBL" id="MFC1852734.1"/>
    </source>
</evidence>
<keyword evidence="3" id="KW-0479">Metal-binding</keyword>
<protein>
    <submittedName>
        <fullName evidence="9">4Fe-4S binding protein</fullName>
    </submittedName>
</protein>
<name>A0ABV6Z2V2_UNCC1</name>
<dbReference type="CDD" id="cd16373">
    <property type="entry name" value="DMSOR_beta_like"/>
    <property type="match status" value="1"/>
</dbReference>
<evidence type="ECO:0000256" key="4">
    <source>
        <dbReference type="ARBA" id="ARBA00022982"/>
    </source>
</evidence>
<keyword evidence="7" id="KW-0812">Transmembrane</keyword>
<dbReference type="Pfam" id="PF12838">
    <property type="entry name" value="Fer4_7"/>
    <property type="match status" value="1"/>
</dbReference>
<comment type="caution">
    <text evidence="9">The sequence shown here is derived from an EMBL/GenBank/DDBJ whole genome shotgun (WGS) entry which is preliminary data.</text>
</comment>
<proteinExistence type="predicted"/>
<evidence type="ECO:0000259" key="8">
    <source>
        <dbReference type="PROSITE" id="PS51379"/>
    </source>
</evidence>
<sequence>MAKQVQKSKQTVRRLRIITQVFFLFLFLYLFVKTDYSGEPNINTAVRFFLEIDPLVALVTILEYKGFPPDLSRLFLLSGALLITTVILGRFFCGWICPLGTINHVVGFRKKISQASIKKSIYSGQQRLKYLFLFLLLILSVFSLQLAGIFDPISLLIRSLAFTVLPAFHFTAEVISIFFLNHELPVLTSISEFLYQILRDNVLPFKVQYFTQNIFIGLLFAMVILLNRLRPRFWCRFICPLGALLAVSSSYSRVQRQVSQACTECNICHSFCQGAPAKNGAKEWNPQECFLCFNCQSVCPEDAVSFHFRKQKMEQVSSILPARRALLQSAGAALLAVPLFYTQPSRLRAHPNLIRPPGSRPESEFLNRCVRCGECMKVCPTNGLQPTFLEAGPEGIWSPHFIMTIGYCEYSCTLCGQVCPTDAIRTLVEKEKTGLKIGLAFIDVARCLPFAFNTPCIVCEEHCPTPKKAIIFEEREITTFKGERKIIKFPKVDPHLCIGCGICENKCPVVDKPAIYITSIGESRAEDNQLILSDESAGAGY</sequence>